<dbReference type="CDD" id="cd14750">
    <property type="entry name" value="PBP2_TMBP"/>
    <property type="match status" value="1"/>
</dbReference>
<name>A0ABX1RKM5_9PSEU</name>
<keyword evidence="4" id="KW-1133">Transmembrane helix</keyword>
<organism evidence="5 6">
    <name type="scientific">Pseudonocardia xinjiangensis</name>
    <dbReference type="NCBI Taxonomy" id="75289"/>
    <lineage>
        <taxon>Bacteria</taxon>
        <taxon>Bacillati</taxon>
        <taxon>Actinomycetota</taxon>
        <taxon>Actinomycetes</taxon>
        <taxon>Pseudonocardiales</taxon>
        <taxon>Pseudonocardiaceae</taxon>
        <taxon>Pseudonocardia</taxon>
    </lineage>
</organism>
<keyword evidence="6" id="KW-1185">Reference proteome</keyword>
<evidence type="ECO:0000313" key="5">
    <source>
        <dbReference type="EMBL" id="NMH80940.1"/>
    </source>
</evidence>
<feature type="transmembrane region" description="Helical" evidence="4">
    <location>
        <begin position="12"/>
        <end position="34"/>
    </location>
</feature>
<evidence type="ECO:0000256" key="1">
    <source>
        <dbReference type="ARBA" id="ARBA00008520"/>
    </source>
</evidence>
<dbReference type="EMBL" id="JAAXKY010000122">
    <property type="protein sequence ID" value="NMH80940.1"/>
    <property type="molecule type" value="Genomic_DNA"/>
</dbReference>
<dbReference type="PANTHER" id="PTHR30061">
    <property type="entry name" value="MALTOSE-BINDING PERIPLASMIC PROTEIN"/>
    <property type="match status" value="1"/>
</dbReference>
<dbReference type="Pfam" id="PF01547">
    <property type="entry name" value="SBP_bac_1"/>
    <property type="match status" value="1"/>
</dbReference>
<accession>A0ABX1RKM5</accession>
<sequence length="426" mass="45932">MARSPQWHPLAWSSAGVVVGIVAVLLTTTITGLVSNPDDLEDGPIVVLSGRDDSIDGQRQKLISQWNQLHPRSPARIVEASPIADATRSEMLARAQSGRGEVDVFNLDVTWTAEFADAGYIRSLDESRVSTSGFLAGPLATCRYGGKLWALPFNTDVGLLYYRSDLLDAPPRTWDELEDKVQEMRARSGNDVDGYAGQLADYEGLTVTALEAIRGAGGSVVDEDGNLVVENQRAAIAAGIERLRVIAPAGIPELDETSSVRLFQSGRALFMRNWPVTVRSLPQGLEGTPAVAFGVAPLPGGAGVLGGQNLAVSADSTRPRAAQALIEFLTGERSQQILFERGGLPATRQVVYFDQAVRDRYPYIATLEEAISSAELRPAQPHYARFSDVFRAAVNGYLRHDAPLPDDLQDQLVDALKGWLAPADDG</sequence>
<proteinExistence type="inferred from homology"/>
<evidence type="ECO:0000256" key="2">
    <source>
        <dbReference type="ARBA" id="ARBA00022448"/>
    </source>
</evidence>
<evidence type="ECO:0000256" key="3">
    <source>
        <dbReference type="ARBA" id="ARBA00022729"/>
    </source>
</evidence>
<dbReference type="PANTHER" id="PTHR30061:SF50">
    <property type="entry name" value="MALTOSE_MALTODEXTRIN-BINDING PERIPLASMIC PROTEIN"/>
    <property type="match status" value="1"/>
</dbReference>
<dbReference type="Proteomes" id="UP001296706">
    <property type="component" value="Unassembled WGS sequence"/>
</dbReference>
<evidence type="ECO:0000256" key="4">
    <source>
        <dbReference type="SAM" id="Phobius"/>
    </source>
</evidence>
<dbReference type="RefSeq" id="WP_169398986.1">
    <property type="nucleotide sequence ID" value="NZ_BAAAJH010000049.1"/>
</dbReference>
<reference evidence="5 6" key="1">
    <citation type="submission" date="2020-04" db="EMBL/GenBank/DDBJ databases">
        <authorList>
            <person name="Klaysubun C."/>
            <person name="Duangmal K."/>
            <person name="Lipun K."/>
        </authorList>
    </citation>
    <scope>NUCLEOTIDE SEQUENCE [LARGE SCALE GENOMIC DNA]</scope>
    <source>
        <strain evidence="5 6">JCM 11839</strain>
    </source>
</reference>
<dbReference type="InterPro" id="IPR006059">
    <property type="entry name" value="SBP"/>
</dbReference>
<evidence type="ECO:0000313" key="6">
    <source>
        <dbReference type="Proteomes" id="UP001296706"/>
    </source>
</evidence>
<dbReference type="Gene3D" id="3.40.190.10">
    <property type="entry name" value="Periplasmic binding protein-like II"/>
    <property type="match status" value="2"/>
</dbReference>
<keyword evidence="4" id="KW-0472">Membrane</keyword>
<protein>
    <submittedName>
        <fullName evidence="5">ABC transporter substrate-binding protein</fullName>
    </submittedName>
</protein>
<comment type="similarity">
    <text evidence="1">Belongs to the bacterial solute-binding protein 1 family.</text>
</comment>
<keyword evidence="2" id="KW-0813">Transport</keyword>
<dbReference type="SUPFAM" id="SSF53850">
    <property type="entry name" value="Periplasmic binding protein-like II"/>
    <property type="match status" value="1"/>
</dbReference>
<keyword evidence="3" id="KW-0732">Signal</keyword>
<comment type="caution">
    <text evidence="5">The sequence shown here is derived from an EMBL/GenBank/DDBJ whole genome shotgun (WGS) entry which is preliminary data.</text>
</comment>
<keyword evidence="4" id="KW-0812">Transmembrane</keyword>
<gene>
    <name evidence="5" type="ORF">HF577_28090</name>
</gene>